<evidence type="ECO:0000313" key="2">
    <source>
        <dbReference type="EMBL" id="CAG5110380.1"/>
    </source>
</evidence>
<dbReference type="Gene3D" id="2.60.120.260">
    <property type="entry name" value="Galactose-binding domain-like"/>
    <property type="match status" value="1"/>
</dbReference>
<sequence length="175" mass="19952">MSQAVDYSQFKKLGMESGAIRDSQIKSASDAFKSRAGCKARLNHDEDYWCSKMAANARSPQWLEVTFPSDTVVTGIMIQVSEVHKWLEHVNGKRDFPEENNLTDFFISHSPKPKPFLGAGKWIRGESFQTNYKWDAQKGISYHAFKTPITCRRIRLNCTKTLGGWCPALKMEWIG</sequence>
<proteinExistence type="predicted"/>
<dbReference type="PANTHER" id="PTHR24543">
    <property type="entry name" value="MULTICOPPER OXIDASE-RELATED"/>
    <property type="match status" value="1"/>
</dbReference>
<name>A0ABN7SY59_OIKDI</name>
<dbReference type="PROSITE" id="PS50022">
    <property type="entry name" value="FA58C_3"/>
    <property type="match status" value="1"/>
</dbReference>
<protein>
    <submittedName>
        <fullName evidence="2">Oidioi.mRNA.OKI2018_I69.chr2.g4789.t1.cds</fullName>
    </submittedName>
</protein>
<evidence type="ECO:0000259" key="1">
    <source>
        <dbReference type="PROSITE" id="PS50022"/>
    </source>
</evidence>
<dbReference type="EMBL" id="OU015567">
    <property type="protein sequence ID" value="CAG5110380.1"/>
    <property type="molecule type" value="Genomic_DNA"/>
</dbReference>
<dbReference type="Pfam" id="PF00754">
    <property type="entry name" value="F5_F8_type_C"/>
    <property type="match status" value="1"/>
</dbReference>
<dbReference type="InterPro" id="IPR008979">
    <property type="entry name" value="Galactose-bd-like_sf"/>
</dbReference>
<accession>A0ABN7SY59</accession>
<dbReference type="SUPFAM" id="SSF49785">
    <property type="entry name" value="Galactose-binding domain-like"/>
    <property type="match status" value="1"/>
</dbReference>
<reference evidence="2 3" key="1">
    <citation type="submission" date="2021-04" db="EMBL/GenBank/DDBJ databases">
        <authorList>
            <person name="Bliznina A."/>
        </authorList>
    </citation>
    <scope>NUCLEOTIDE SEQUENCE [LARGE SCALE GENOMIC DNA]</scope>
</reference>
<feature type="domain" description="F5/8 type C" evidence="1">
    <location>
        <begin position="8"/>
        <end position="175"/>
    </location>
</feature>
<dbReference type="InterPro" id="IPR000421">
    <property type="entry name" value="FA58C"/>
</dbReference>
<gene>
    <name evidence="2" type="ORF">OKIOD_LOCUS13554</name>
</gene>
<evidence type="ECO:0000313" key="3">
    <source>
        <dbReference type="Proteomes" id="UP001158576"/>
    </source>
</evidence>
<dbReference type="Proteomes" id="UP001158576">
    <property type="component" value="Chromosome 2"/>
</dbReference>
<keyword evidence="3" id="KW-1185">Reference proteome</keyword>
<organism evidence="2 3">
    <name type="scientific">Oikopleura dioica</name>
    <name type="common">Tunicate</name>
    <dbReference type="NCBI Taxonomy" id="34765"/>
    <lineage>
        <taxon>Eukaryota</taxon>
        <taxon>Metazoa</taxon>
        <taxon>Chordata</taxon>
        <taxon>Tunicata</taxon>
        <taxon>Appendicularia</taxon>
        <taxon>Copelata</taxon>
        <taxon>Oikopleuridae</taxon>
        <taxon>Oikopleura</taxon>
    </lineage>
</organism>